<evidence type="ECO:0000313" key="2">
    <source>
        <dbReference type="Proteomes" id="UP000013520"/>
    </source>
</evidence>
<protein>
    <recommendedName>
        <fullName evidence="3">DUF3231 family protein</fullName>
    </recommendedName>
</protein>
<keyword evidence="2" id="KW-1185">Reference proteome</keyword>
<dbReference type="Gene3D" id="1.20.1260.10">
    <property type="match status" value="1"/>
</dbReference>
<proteinExistence type="predicted"/>
<gene>
    <name evidence="1" type="ORF">Desgi_4240</name>
</gene>
<evidence type="ECO:0008006" key="3">
    <source>
        <dbReference type="Google" id="ProtNLM"/>
    </source>
</evidence>
<dbReference type="AlphaFoldDB" id="R4KSC3"/>
<name>R4KSC3_9FIRM</name>
<dbReference type="EMBL" id="CP003273">
    <property type="protein sequence ID" value="AGL03490.1"/>
    <property type="molecule type" value="Genomic_DNA"/>
</dbReference>
<dbReference type="KEGG" id="dgi:Desgi_4240"/>
<dbReference type="Pfam" id="PF11553">
    <property type="entry name" value="DUF3231"/>
    <property type="match status" value="1"/>
</dbReference>
<dbReference type="eggNOG" id="COG5577">
    <property type="taxonomic scope" value="Bacteria"/>
</dbReference>
<dbReference type="OrthoDB" id="1807877at2"/>
<dbReference type="InterPro" id="IPR012347">
    <property type="entry name" value="Ferritin-like"/>
</dbReference>
<organism evidence="1 2">
    <name type="scientific">Desulfoscipio gibsoniae DSM 7213</name>
    <dbReference type="NCBI Taxonomy" id="767817"/>
    <lineage>
        <taxon>Bacteria</taxon>
        <taxon>Bacillati</taxon>
        <taxon>Bacillota</taxon>
        <taxon>Clostridia</taxon>
        <taxon>Eubacteriales</taxon>
        <taxon>Desulfallaceae</taxon>
        <taxon>Desulfoscipio</taxon>
    </lineage>
</organism>
<sequence>MKLLEKLEQIGDLGQSKRDLQTELNVFEAGHLWNLLTSRYDVIEVTQVLRNFANDPDLKLVLNQGLKTLKQQVTELEDFISQYGLPLPKRPPASSESTIKVEVITDEYIYRRVLSGIQSFIPVHGLAMVQTTSAKLRQRFLTFLIKELKMYDKFLVYGQLKGWVMEPPAYRV</sequence>
<reference evidence="1 2" key="1">
    <citation type="submission" date="2012-01" db="EMBL/GenBank/DDBJ databases">
        <title>Complete sequence of Desulfotomaculum gibsoniae DSM 7213.</title>
        <authorList>
            <consortium name="US DOE Joint Genome Institute"/>
            <person name="Lucas S."/>
            <person name="Han J."/>
            <person name="Lapidus A."/>
            <person name="Cheng J.-F."/>
            <person name="Goodwin L."/>
            <person name="Pitluck S."/>
            <person name="Peters L."/>
            <person name="Ovchinnikova G."/>
            <person name="Teshima H."/>
            <person name="Detter J.C."/>
            <person name="Han C."/>
            <person name="Tapia R."/>
            <person name="Land M."/>
            <person name="Hauser L."/>
            <person name="Kyrpides N."/>
            <person name="Ivanova N."/>
            <person name="Pagani I."/>
            <person name="Parshina S."/>
            <person name="Plugge C."/>
            <person name="Muyzer G."/>
            <person name="Kuever J."/>
            <person name="Ivanova A."/>
            <person name="Nazina T."/>
            <person name="Klenk H.-P."/>
            <person name="Brambilla E."/>
            <person name="Spring S."/>
            <person name="Stams A.F."/>
            <person name="Woyke T."/>
        </authorList>
    </citation>
    <scope>NUCLEOTIDE SEQUENCE [LARGE SCALE GENOMIC DNA]</scope>
    <source>
        <strain evidence="1 2">DSM 7213</strain>
    </source>
</reference>
<dbReference type="RefSeq" id="WP_006521460.1">
    <property type="nucleotide sequence ID" value="NC_021184.1"/>
</dbReference>
<evidence type="ECO:0000313" key="1">
    <source>
        <dbReference type="EMBL" id="AGL03490.1"/>
    </source>
</evidence>
<dbReference type="InterPro" id="IPR021617">
    <property type="entry name" value="DUF3231"/>
</dbReference>
<accession>R4KSC3</accession>
<dbReference type="HOGENOM" id="CLU_1537598_0_0_9"/>
<dbReference type="Proteomes" id="UP000013520">
    <property type="component" value="Chromosome"/>
</dbReference>
<dbReference type="STRING" id="767817.Desgi_4240"/>